<dbReference type="Proteomes" id="UP001410394">
    <property type="component" value="Unassembled WGS sequence"/>
</dbReference>
<protein>
    <submittedName>
        <fullName evidence="1">Uncharacterized protein</fullName>
    </submittedName>
</protein>
<accession>A0ABU9YVR1</accession>
<dbReference type="RefSeq" id="WP_345918563.1">
    <property type="nucleotide sequence ID" value="NZ_JBDIVE010000002.1"/>
</dbReference>
<comment type="caution">
    <text evidence="1">The sequence shown here is derived from an EMBL/GenBank/DDBJ whole genome shotgun (WGS) entry which is preliminary data.</text>
</comment>
<evidence type="ECO:0000313" key="1">
    <source>
        <dbReference type="EMBL" id="MEN3067798.1"/>
    </source>
</evidence>
<keyword evidence="2" id="KW-1185">Reference proteome</keyword>
<dbReference type="EMBL" id="JBDIVE010000002">
    <property type="protein sequence ID" value="MEN3067798.1"/>
    <property type="molecule type" value="Genomic_DNA"/>
</dbReference>
<gene>
    <name evidence="1" type="ORF">ABDB84_04850</name>
</gene>
<name>A0ABU9YVR1_9RHOO</name>
<reference evidence="1 2" key="1">
    <citation type="journal article" date="2018" name="Int. J. Syst. Evol. Microbiol.">
        <title>Uliginosibacterium sediminicola sp. nov., isolated from freshwater sediment.</title>
        <authorList>
            <person name="Hwang W.M."/>
            <person name="Kim S.M."/>
            <person name="Kang K."/>
            <person name="Ahn T.Y."/>
        </authorList>
    </citation>
    <scope>NUCLEOTIDE SEQUENCE [LARGE SCALE GENOMIC DNA]</scope>
    <source>
        <strain evidence="1 2">M1-21</strain>
    </source>
</reference>
<sequence length="124" mass="13361">MTIWGTHVFAKPLGRCVDLLRAQQTPASMPALNNLIRTLDEYLQATDIAARDVFRKAIGRPTDGGIALTHPEADQRPALLSDADIKAIYLASCAAEMPAEQQQALLSFARAIEAQSRIQSSSGA</sequence>
<evidence type="ECO:0000313" key="2">
    <source>
        <dbReference type="Proteomes" id="UP001410394"/>
    </source>
</evidence>
<proteinExistence type="predicted"/>
<organism evidence="1 2">
    <name type="scientific">Uliginosibacterium sediminicola</name>
    <dbReference type="NCBI Taxonomy" id="2024550"/>
    <lineage>
        <taxon>Bacteria</taxon>
        <taxon>Pseudomonadati</taxon>
        <taxon>Pseudomonadota</taxon>
        <taxon>Betaproteobacteria</taxon>
        <taxon>Rhodocyclales</taxon>
        <taxon>Zoogloeaceae</taxon>
        <taxon>Uliginosibacterium</taxon>
    </lineage>
</organism>